<evidence type="ECO:0008006" key="3">
    <source>
        <dbReference type="Google" id="ProtNLM"/>
    </source>
</evidence>
<proteinExistence type="predicted"/>
<name>A0A3M6UWP9_POCDA</name>
<dbReference type="EMBL" id="RCHS01000571">
    <property type="protein sequence ID" value="RMX57944.1"/>
    <property type="molecule type" value="Genomic_DNA"/>
</dbReference>
<keyword evidence="2" id="KW-1185">Reference proteome</keyword>
<dbReference type="OrthoDB" id="5988221at2759"/>
<protein>
    <recommendedName>
        <fullName evidence="3">Endonuclease/exonuclease/phosphatase domain-containing protein</fullName>
    </recommendedName>
</protein>
<reference evidence="1 2" key="1">
    <citation type="journal article" date="2018" name="Sci. Rep.">
        <title>Comparative analysis of the Pocillopora damicornis genome highlights role of immune system in coral evolution.</title>
        <authorList>
            <person name="Cunning R."/>
            <person name="Bay R.A."/>
            <person name="Gillette P."/>
            <person name="Baker A.C."/>
            <person name="Traylor-Knowles N."/>
        </authorList>
    </citation>
    <scope>NUCLEOTIDE SEQUENCE [LARGE SCALE GENOMIC DNA]</scope>
    <source>
        <strain evidence="1">RSMAS</strain>
        <tissue evidence="1">Whole animal</tissue>
    </source>
</reference>
<comment type="caution">
    <text evidence="1">The sequence shown here is derived from an EMBL/GenBank/DDBJ whole genome shotgun (WGS) entry which is preliminary data.</text>
</comment>
<sequence length="177" mass="20136">MAYANPRSNVSVFYVNSRMNSSLLFIRFFRRDRVQNGRRGVRILIAVRDTLRASVRDVSFDSELLFDDIIFPANRKICLGVFHRPPNSSINCLLGLQTALDTVLSSLQNPKMLVKDPTRNGNILDLVFVTSLDLVYNLKVGLPFSDHNSISMLLSRKSFSGRKSQKLSYSFKKADWS</sequence>
<gene>
    <name evidence="1" type="ORF">pdam_00021952</name>
</gene>
<accession>A0A3M6UWP9</accession>
<dbReference type="Proteomes" id="UP000275408">
    <property type="component" value="Unassembled WGS sequence"/>
</dbReference>
<evidence type="ECO:0000313" key="1">
    <source>
        <dbReference type="EMBL" id="RMX57944.1"/>
    </source>
</evidence>
<organism evidence="1 2">
    <name type="scientific">Pocillopora damicornis</name>
    <name type="common">Cauliflower coral</name>
    <name type="synonym">Millepora damicornis</name>
    <dbReference type="NCBI Taxonomy" id="46731"/>
    <lineage>
        <taxon>Eukaryota</taxon>
        <taxon>Metazoa</taxon>
        <taxon>Cnidaria</taxon>
        <taxon>Anthozoa</taxon>
        <taxon>Hexacorallia</taxon>
        <taxon>Scleractinia</taxon>
        <taxon>Astrocoeniina</taxon>
        <taxon>Pocilloporidae</taxon>
        <taxon>Pocillopora</taxon>
    </lineage>
</organism>
<evidence type="ECO:0000313" key="2">
    <source>
        <dbReference type="Proteomes" id="UP000275408"/>
    </source>
</evidence>
<dbReference type="AlphaFoldDB" id="A0A3M6UWP9"/>